<gene>
    <name evidence="1" type="ORF">QJ036_12590</name>
</gene>
<sequence length="63" mass="7261">MWSDRFSAAMTPLGRAIYRDTKQACWYGLIAKKHTRDNDTSVWSQECGRPGEFHGEVKRPMSV</sequence>
<organism evidence="1 2">
    <name type="scientific">Fusibacillus kribbianus</name>
    <dbReference type="NCBI Taxonomy" id="3044208"/>
    <lineage>
        <taxon>Bacteria</taxon>
        <taxon>Bacillati</taxon>
        <taxon>Bacillota</taxon>
        <taxon>Clostridia</taxon>
        <taxon>Lachnospirales</taxon>
        <taxon>Lachnospiraceae</taxon>
        <taxon>Fusibacillus</taxon>
    </lineage>
</organism>
<dbReference type="RefSeq" id="WP_283231711.1">
    <property type="nucleotide sequence ID" value="NZ_JASGBQ010000029.1"/>
</dbReference>
<keyword evidence="2" id="KW-1185">Reference proteome</keyword>
<comment type="caution">
    <text evidence="1">The sequence shown here is derived from an EMBL/GenBank/DDBJ whole genome shotgun (WGS) entry which is preliminary data.</text>
</comment>
<accession>A0AAP4BCB6</accession>
<evidence type="ECO:0000313" key="1">
    <source>
        <dbReference type="EMBL" id="MDI9243287.1"/>
    </source>
</evidence>
<dbReference type="AlphaFoldDB" id="A0AAP4BCB6"/>
<name>A0AAP4BCB6_9FIRM</name>
<reference evidence="1 2" key="1">
    <citation type="submission" date="2023-05" db="EMBL/GenBank/DDBJ databases">
        <title>[ruminococcus] sp. nov., isolated from a pig farm feces dump.</title>
        <authorList>
            <person name="Chang Y.-H."/>
        </authorList>
    </citation>
    <scope>NUCLEOTIDE SEQUENCE [LARGE SCALE GENOMIC DNA]</scope>
    <source>
        <strain evidence="1 2">YH-rum2234</strain>
    </source>
</reference>
<evidence type="ECO:0000313" key="2">
    <source>
        <dbReference type="Proteomes" id="UP001300383"/>
    </source>
</evidence>
<dbReference type="Proteomes" id="UP001300383">
    <property type="component" value="Unassembled WGS sequence"/>
</dbReference>
<proteinExistence type="predicted"/>
<protein>
    <submittedName>
        <fullName evidence="1">Uncharacterized protein</fullName>
    </submittedName>
</protein>
<dbReference type="EMBL" id="JASGBQ010000029">
    <property type="protein sequence ID" value="MDI9243287.1"/>
    <property type="molecule type" value="Genomic_DNA"/>
</dbReference>